<comment type="function">
    <text evidence="9">Catalyzes the pyruvoyl-dependent decarboxylation of aspartate to produce beta-alanine.</text>
</comment>
<organism evidence="14 15">
    <name type="scientific">Paenibacillus lentus</name>
    <dbReference type="NCBI Taxonomy" id="1338368"/>
    <lineage>
        <taxon>Bacteria</taxon>
        <taxon>Bacillati</taxon>
        <taxon>Bacillota</taxon>
        <taxon>Bacilli</taxon>
        <taxon>Bacillales</taxon>
        <taxon>Paenibacillaceae</taxon>
        <taxon>Paenibacillus</taxon>
    </lineage>
</organism>
<evidence type="ECO:0000256" key="13">
    <source>
        <dbReference type="PIRSR" id="PIRSR006246-5"/>
    </source>
</evidence>
<feature type="chain" id="PRO_5019623218" description="Aspartate 1-decarboxylase beta chain" evidence="9 13">
    <location>
        <begin position="1"/>
        <end position="24"/>
    </location>
</feature>
<keyword evidence="2 9" id="KW-0566">Pantothenate biosynthesis</keyword>
<dbReference type="PANTHER" id="PTHR21012:SF0">
    <property type="entry name" value="ASPARTATE 1-DECARBOXYLASE"/>
    <property type="match status" value="1"/>
</dbReference>
<dbReference type="EMBL" id="CP034248">
    <property type="protein sequence ID" value="AZK47207.1"/>
    <property type="molecule type" value="Genomic_DNA"/>
</dbReference>
<dbReference type="InterPro" id="IPR003190">
    <property type="entry name" value="Asp_decarbox"/>
</dbReference>
<evidence type="ECO:0000256" key="3">
    <source>
        <dbReference type="ARBA" id="ARBA00022793"/>
    </source>
</evidence>
<dbReference type="Pfam" id="PF02261">
    <property type="entry name" value="Asp_decarbox"/>
    <property type="match status" value="1"/>
</dbReference>
<dbReference type="HAMAP" id="MF_00446">
    <property type="entry name" value="PanD"/>
    <property type="match status" value="1"/>
</dbReference>
<reference evidence="14 15" key="1">
    <citation type="submission" date="2018-11" db="EMBL/GenBank/DDBJ databases">
        <title>Genome sequencing of Paenibacillus lentus DSM25539(T).</title>
        <authorList>
            <person name="Kook J.-K."/>
            <person name="Park S.-N."/>
            <person name="Lim Y.K."/>
        </authorList>
    </citation>
    <scope>NUCLEOTIDE SEQUENCE [LARGE SCALE GENOMIC DNA]</scope>
    <source>
        <strain evidence="14 15">DSM 25539</strain>
    </source>
</reference>
<keyword evidence="15" id="KW-1185">Reference proteome</keyword>
<dbReference type="OrthoDB" id="9803983at2"/>
<evidence type="ECO:0000256" key="2">
    <source>
        <dbReference type="ARBA" id="ARBA00022655"/>
    </source>
</evidence>
<feature type="binding site" evidence="9 11">
    <location>
        <begin position="73"/>
        <end position="75"/>
    </location>
    <ligand>
        <name>substrate</name>
    </ligand>
</feature>
<dbReference type="KEGG" id="plen:EIM92_14425"/>
<keyword evidence="8 9" id="KW-0670">Pyruvate</keyword>
<gene>
    <name evidence="9" type="primary">panD</name>
    <name evidence="14" type="ORF">EIM92_14425</name>
</gene>
<evidence type="ECO:0000256" key="1">
    <source>
        <dbReference type="ARBA" id="ARBA00022490"/>
    </source>
</evidence>
<dbReference type="NCBIfam" id="TIGR00223">
    <property type="entry name" value="panD"/>
    <property type="match status" value="1"/>
</dbReference>
<sequence>MYRTMMKSKIHRATVTEANLNYIGSITIDEDLMETADLLENEMVQIVNNNNGARLETYVIPGPRGSGVICLNGAAARLVQPGDHVIIISYAQISAEELRSHKPTIVFVDDNNRPLETVEQETHATVR</sequence>
<name>A0A3S8RWY8_9BACL</name>
<comment type="catalytic activity">
    <reaction evidence="9">
        <text>L-aspartate + H(+) = beta-alanine + CO2</text>
        <dbReference type="Rhea" id="RHEA:19497"/>
        <dbReference type="ChEBI" id="CHEBI:15378"/>
        <dbReference type="ChEBI" id="CHEBI:16526"/>
        <dbReference type="ChEBI" id="CHEBI:29991"/>
        <dbReference type="ChEBI" id="CHEBI:57966"/>
        <dbReference type="EC" id="4.1.1.11"/>
    </reaction>
</comment>
<feature type="binding site" evidence="9 11">
    <location>
        <position position="57"/>
    </location>
    <ligand>
        <name>substrate</name>
    </ligand>
</feature>
<keyword evidence="7 9" id="KW-0704">Schiff base</keyword>
<feature type="chain" id="PRO_5019623219" description="Aspartate 1-decarboxylase alpha chain" evidence="9 13">
    <location>
        <begin position="25"/>
        <end position="127"/>
    </location>
</feature>
<keyword evidence="1 9" id="KW-0963">Cytoplasm</keyword>
<evidence type="ECO:0000256" key="9">
    <source>
        <dbReference type="HAMAP-Rule" id="MF_00446"/>
    </source>
</evidence>
<comment type="subunit">
    <text evidence="9">Heterooctamer of four alpha and four beta subunits.</text>
</comment>
<dbReference type="GO" id="GO:0004068">
    <property type="term" value="F:aspartate 1-decarboxylase activity"/>
    <property type="evidence" value="ECO:0007669"/>
    <property type="project" value="UniProtKB-UniRule"/>
</dbReference>
<protein>
    <recommendedName>
        <fullName evidence="9">Aspartate 1-decarboxylase</fullName>
        <ecNumber evidence="9">4.1.1.11</ecNumber>
    </recommendedName>
    <alternativeName>
        <fullName evidence="9">Aspartate alpha-decarboxylase</fullName>
    </alternativeName>
    <component>
        <recommendedName>
            <fullName evidence="9">Aspartate 1-decarboxylase beta chain</fullName>
        </recommendedName>
    </component>
    <component>
        <recommendedName>
            <fullName evidence="9">Aspartate 1-decarboxylase alpha chain</fullName>
        </recommendedName>
    </component>
</protein>
<evidence type="ECO:0000256" key="5">
    <source>
        <dbReference type="ARBA" id="ARBA00023145"/>
    </source>
</evidence>
<evidence type="ECO:0000256" key="7">
    <source>
        <dbReference type="ARBA" id="ARBA00023270"/>
    </source>
</evidence>
<dbReference type="RefSeq" id="WP_125083243.1">
    <property type="nucleotide sequence ID" value="NZ_CP034248.1"/>
</dbReference>
<evidence type="ECO:0000256" key="12">
    <source>
        <dbReference type="PIRSR" id="PIRSR006246-3"/>
    </source>
</evidence>
<dbReference type="GO" id="GO:0015940">
    <property type="term" value="P:pantothenate biosynthetic process"/>
    <property type="evidence" value="ECO:0007669"/>
    <property type="project" value="UniProtKB-UniRule"/>
</dbReference>
<dbReference type="PIRSF" id="PIRSF006246">
    <property type="entry name" value="Asp_decarbox"/>
    <property type="match status" value="1"/>
</dbReference>
<dbReference type="UniPathway" id="UPA00028">
    <property type="reaction ID" value="UER00002"/>
</dbReference>
<keyword evidence="5 9" id="KW-0865">Zymogen</keyword>
<evidence type="ECO:0000313" key="15">
    <source>
        <dbReference type="Proteomes" id="UP000273145"/>
    </source>
</evidence>
<proteinExistence type="inferred from homology"/>
<comment type="cofactor">
    <cofactor evidence="9 10">
        <name>pyruvate</name>
        <dbReference type="ChEBI" id="CHEBI:15361"/>
    </cofactor>
    <text evidence="9 10">Binds 1 pyruvoyl group covalently per subunit.</text>
</comment>
<dbReference type="GO" id="GO:0005829">
    <property type="term" value="C:cytosol"/>
    <property type="evidence" value="ECO:0007669"/>
    <property type="project" value="TreeGrafter"/>
</dbReference>
<keyword evidence="3 9" id="KW-0210">Decarboxylase</keyword>
<dbReference type="Gene3D" id="2.40.40.20">
    <property type="match status" value="1"/>
</dbReference>
<dbReference type="EC" id="4.1.1.11" evidence="9"/>
<evidence type="ECO:0000256" key="11">
    <source>
        <dbReference type="PIRSR" id="PIRSR006246-2"/>
    </source>
</evidence>
<keyword evidence="6 9" id="KW-0456">Lyase</keyword>
<dbReference type="SUPFAM" id="SSF50692">
    <property type="entry name" value="ADC-like"/>
    <property type="match status" value="1"/>
</dbReference>
<dbReference type="InterPro" id="IPR009010">
    <property type="entry name" value="Asp_de-COase-like_dom_sf"/>
</dbReference>
<accession>A0A3S8RWY8</accession>
<comment type="pathway">
    <text evidence="9">Cofactor biosynthesis; (R)-pantothenate biosynthesis; beta-alanine from L-aspartate: step 1/1.</text>
</comment>
<evidence type="ECO:0000256" key="8">
    <source>
        <dbReference type="ARBA" id="ARBA00023317"/>
    </source>
</evidence>
<evidence type="ECO:0000256" key="10">
    <source>
        <dbReference type="PIRSR" id="PIRSR006246-1"/>
    </source>
</evidence>
<feature type="modified residue" description="Pyruvic acid (Ser)" evidence="9 12">
    <location>
        <position position="25"/>
    </location>
</feature>
<dbReference type="GO" id="GO:0006523">
    <property type="term" value="P:alanine biosynthetic process"/>
    <property type="evidence" value="ECO:0007669"/>
    <property type="project" value="InterPro"/>
</dbReference>
<dbReference type="PANTHER" id="PTHR21012">
    <property type="entry name" value="ASPARTATE 1-DECARBOXYLASE"/>
    <property type="match status" value="1"/>
</dbReference>
<evidence type="ECO:0000256" key="6">
    <source>
        <dbReference type="ARBA" id="ARBA00023239"/>
    </source>
</evidence>
<keyword evidence="4 9" id="KW-0068">Autocatalytic cleavage</keyword>
<dbReference type="AlphaFoldDB" id="A0A3S8RWY8"/>
<comment type="PTM">
    <text evidence="9 12">Is synthesized initially as an inactive proenzyme, which is activated by self-cleavage at a specific serine bond to produce a beta-subunit with a hydroxyl group at its C-terminus and an alpha-subunit with a pyruvoyl group at its N-terminus.</text>
</comment>
<feature type="active site" description="Schiff-base intermediate with substrate; via pyruvic acid" evidence="9 10">
    <location>
        <position position="25"/>
    </location>
</feature>
<feature type="active site" description="Proton donor" evidence="9 10">
    <location>
        <position position="58"/>
    </location>
</feature>
<dbReference type="Proteomes" id="UP000273145">
    <property type="component" value="Chromosome"/>
</dbReference>
<evidence type="ECO:0000256" key="4">
    <source>
        <dbReference type="ARBA" id="ARBA00022813"/>
    </source>
</evidence>
<dbReference type="CDD" id="cd06919">
    <property type="entry name" value="Asp_decarbox"/>
    <property type="match status" value="1"/>
</dbReference>
<comment type="similarity">
    <text evidence="9">Belongs to the PanD family.</text>
</comment>
<comment type="subcellular location">
    <subcellularLocation>
        <location evidence="9">Cytoplasm</location>
    </subcellularLocation>
</comment>
<evidence type="ECO:0000313" key="14">
    <source>
        <dbReference type="EMBL" id="AZK47207.1"/>
    </source>
</evidence>